<dbReference type="AlphaFoldDB" id="A0A8T1WWT4"/>
<gene>
    <name evidence="2" type="ORF">PHYBOEH_002546</name>
</gene>
<dbReference type="EMBL" id="JAGDFL010000165">
    <property type="protein sequence ID" value="KAG7396279.1"/>
    <property type="molecule type" value="Genomic_DNA"/>
</dbReference>
<feature type="coiled-coil region" evidence="1">
    <location>
        <begin position="66"/>
        <end position="93"/>
    </location>
</feature>
<reference evidence="2" key="1">
    <citation type="submission" date="2021-02" db="EMBL/GenBank/DDBJ databases">
        <authorList>
            <person name="Palmer J.M."/>
        </authorList>
    </citation>
    <scope>NUCLEOTIDE SEQUENCE</scope>
    <source>
        <strain evidence="2">SCRP23</strain>
    </source>
</reference>
<evidence type="ECO:0000256" key="1">
    <source>
        <dbReference type="SAM" id="Coils"/>
    </source>
</evidence>
<protein>
    <submittedName>
        <fullName evidence="2">Uncharacterized protein</fullName>
    </submittedName>
</protein>
<keyword evidence="1" id="KW-0175">Coiled coil</keyword>
<evidence type="ECO:0000313" key="2">
    <source>
        <dbReference type="EMBL" id="KAG7396279.1"/>
    </source>
</evidence>
<sequence length="99" mass="11044">MPHESGGAKEANGFHVDVTDAVQGLVANTLTQLTELWRTFGLSDDEQQQQHKVLVATVEKACQTRVTVWRDEVKHATSRVSELEKEIQAIKAQFQGNEV</sequence>
<dbReference type="OrthoDB" id="642895at2759"/>
<comment type="caution">
    <text evidence="2">The sequence shown here is derived from an EMBL/GenBank/DDBJ whole genome shotgun (WGS) entry which is preliminary data.</text>
</comment>
<evidence type="ECO:0000313" key="3">
    <source>
        <dbReference type="Proteomes" id="UP000693981"/>
    </source>
</evidence>
<organism evidence="2 3">
    <name type="scientific">Phytophthora boehmeriae</name>
    <dbReference type="NCBI Taxonomy" id="109152"/>
    <lineage>
        <taxon>Eukaryota</taxon>
        <taxon>Sar</taxon>
        <taxon>Stramenopiles</taxon>
        <taxon>Oomycota</taxon>
        <taxon>Peronosporomycetes</taxon>
        <taxon>Peronosporales</taxon>
        <taxon>Peronosporaceae</taxon>
        <taxon>Phytophthora</taxon>
    </lineage>
</organism>
<proteinExistence type="predicted"/>
<name>A0A8T1WWT4_9STRA</name>
<keyword evidence="3" id="KW-1185">Reference proteome</keyword>
<accession>A0A8T1WWT4</accession>
<dbReference type="Proteomes" id="UP000693981">
    <property type="component" value="Unassembled WGS sequence"/>
</dbReference>